<gene>
    <name evidence="2" type="ORF">DFJ67_8224</name>
</gene>
<reference evidence="2 3" key="1">
    <citation type="submission" date="2018-08" db="EMBL/GenBank/DDBJ databases">
        <title>Sequencing the genomes of 1000 actinobacteria strains.</title>
        <authorList>
            <person name="Klenk H.-P."/>
        </authorList>
    </citation>
    <scope>NUCLEOTIDE SEQUENCE [LARGE SCALE GENOMIC DNA]</scope>
    <source>
        <strain evidence="2 3">DSM 44099</strain>
    </source>
</reference>
<evidence type="ECO:0008006" key="4">
    <source>
        <dbReference type="Google" id="ProtNLM"/>
    </source>
</evidence>
<comment type="caution">
    <text evidence="2">The sequence shown here is derived from an EMBL/GenBank/DDBJ whole genome shotgun (WGS) entry which is preliminary data.</text>
</comment>
<organism evidence="2 3">
    <name type="scientific">Asanoa ferruginea</name>
    <dbReference type="NCBI Taxonomy" id="53367"/>
    <lineage>
        <taxon>Bacteria</taxon>
        <taxon>Bacillati</taxon>
        <taxon>Actinomycetota</taxon>
        <taxon>Actinomycetes</taxon>
        <taxon>Micromonosporales</taxon>
        <taxon>Micromonosporaceae</taxon>
        <taxon>Asanoa</taxon>
    </lineage>
</organism>
<name>A0A3D9ZYE7_9ACTN</name>
<accession>A0A3D9ZYE7</accession>
<feature type="compositionally biased region" description="Low complexity" evidence="1">
    <location>
        <begin position="235"/>
        <end position="251"/>
    </location>
</feature>
<dbReference type="AlphaFoldDB" id="A0A3D9ZYE7"/>
<evidence type="ECO:0000313" key="3">
    <source>
        <dbReference type="Proteomes" id="UP000256913"/>
    </source>
</evidence>
<keyword evidence="3" id="KW-1185">Reference proteome</keyword>
<dbReference type="EMBL" id="QUMQ01000001">
    <property type="protein sequence ID" value="REG02132.1"/>
    <property type="molecule type" value="Genomic_DNA"/>
</dbReference>
<feature type="region of interest" description="Disordered" evidence="1">
    <location>
        <begin position="235"/>
        <end position="320"/>
    </location>
</feature>
<evidence type="ECO:0000256" key="1">
    <source>
        <dbReference type="SAM" id="MobiDB-lite"/>
    </source>
</evidence>
<dbReference type="Proteomes" id="UP000256913">
    <property type="component" value="Unassembled WGS sequence"/>
</dbReference>
<proteinExistence type="predicted"/>
<protein>
    <recommendedName>
        <fullName evidence="4">Protein RecA</fullName>
    </recommendedName>
</protein>
<sequence length="320" mass="32429">MAGQMTLGSAALSGLVRPASAAPDDAHRTLPVPAELRGLLPGRGLRRGSTVAVGTGPRSPSGGTSLVYALIAEASRAGSWCAVVGVPAFGAVAAADGGVALDRLALVPNPGPEWATVVAALIDGVDVVVLAVPGPGAISGPVTARLAARARQRGSVLVPYGHWDGADLTLRVTRGRWEGLSDGRGRLRRREVTVVAQGRGAATQPREITVWMPGFRPLTGTVAIAPLEPIALPALHPVPDPATSAATTPDTGRAKDAQPTPAGEGRSKPSRSAGGDPRSNDEPAVDAAEPVDPWAVVTDGLTDGQEQQRPRLTLVAGGVG</sequence>
<evidence type="ECO:0000313" key="2">
    <source>
        <dbReference type="EMBL" id="REG02132.1"/>
    </source>
</evidence>